<evidence type="ECO:0000259" key="2">
    <source>
        <dbReference type="PROSITE" id="PS50995"/>
    </source>
</evidence>
<feature type="domain" description="HTH marR-type" evidence="2">
    <location>
        <begin position="11"/>
        <end position="146"/>
    </location>
</feature>
<dbReference type="RefSeq" id="WP_191897400.1">
    <property type="nucleotide sequence ID" value="NZ_BMQD01000021.1"/>
</dbReference>
<dbReference type="GO" id="GO:0003700">
    <property type="term" value="F:DNA-binding transcription factor activity"/>
    <property type="evidence" value="ECO:0007669"/>
    <property type="project" value="InterPro"/>
</dbReference>
<sequence length="214" mass="22557">MEDGTPGAVIDVALFRLRRIWSRPLRARKTADPQRPVQMSNVMVVHAVHKLSLDVAEVTVGAVAEQLDVDPSTASRLVNDAIGAGLVTREESEVDARRARLVLSAPGRRVLEAVVRYRRAYLDGLMADWDRADREAFARLLTRFAEAATARPADSAALDRLIAEALEGGGADTPVASGTVPAPGGPVTPSPGTRSGPLPDGGTADPARGAATRP</sequence>
<dbReference type="GO" id="GO:0006950">
    <property type="term" value="P:response to stress"/>
    <property type="evidence" value="ECO:0007669"/>
    <property type="project" value="TreeGrafter"/>
</dbReference>
<name>A0AA37BM92_9ACTN</name>
<dbReference type="PANTHER" id="PTHR33164">
    <property type="entry name" value="TRANSCRIPTIONAL REGULATOR, MARR FAMILY"/>
    <property type="match status" value="1"/>
</dbReference>
<dbReference type="AlphaFoldDB" id="A0AA37BM92"/>
<comment type="caution">
    <text evidence="3">The sequence shown here is derived from an EMBL/GenBank/DDBJ whole genome shotgun (WGS) entry which is preliminary data.</text>
</comment>
<feature type="region of interest" description="Disordered" evidence="1">
    <location>
        <begin position="169"/>
        <end position="214"/>
    </location>
</feature>
<dbReference type="EMBL" id="BMQD01000021">
    <property type="protein sequence ID" value="GGK89258.1"/>
    <property type="molecule type" value="Genomic_DNA"/>
</dbReference>
<evidence type="ECO:0000256" key="1">
    <source>
        <dbReference type="SAM" id="MobiDB-lite"/>
    </source>
</evidence>
<gene>
    <name evidence="3" type="ORF">GCM10010126_55910</name>
</gene>
<dbReference type="PROSITE" id="PS50995">
    <property type="entry name" value="HTH_MARR_2"/>
    <property type="match status" value="1"/>
</dbReference>
<dbReference type="SMART" id="SM00347">
    <property type="entry name" value="HTH_MARR"/>
    <property type="match status" value="1"/>
</dbReference>
<reference evidence="3" key="2">
    <citation type="submission" date="2022-09" db="EMBL/GenBank/DDBJ databases">
        <authorList>
            <person name="Sun Q."/>
            <person name="Ohkuma M."/>
        </authorList>
    </citation>
    <scope>NUCLEOTIDE SEQUENCE</scope>
    <source>
        <strain evidence="3">JCM 3093</strain>
    </source>
</reference>
<dbReference type="SUPFAM" id="SSF46785">
    <property type="entry name" value="Winged helix' DNA-binding domain"/>
    <property type="match status" value="1"/>
</dbReference>
<dbReference type="InterPro" id="IPR036388">
    <property type="entry name" value="WH-like_DNA-bd_sf"/>
</dbReference>
<reference evidence="3" key="1">
    <citation type="journal article" date="2014" name="Int. J. Syst. Evol. Microbiol.">
        <title>Complete genome sequence of Corynebacterium casei LMG S-19264T (=DSM 44701T), isolated from a smear-ripened cheese.</title>
        <authorList>
            <consortium name="US DOE Joint Genome Institute (JGI-PGF)"/>
            <person name="Walter F."/>
            <person name="Albersmeier A."/>
            <person name="Kalinowski J."/>
            <person name="Ruckert C."/>
        </authorList>
    </citation>
    <scope>NUCLEOTIDE SEQUENCE</scope>
    <source>
        <strain evidence="3">JCM 3093</strain>
    </source>
</reference>
<dbReference type="Gene3D" id="1.10.10.10">
    <property type="entry name" value="Winged helix-like DNA-binding domain superfamily/Winged helix DNA-binding domain"/>
    <property type="match status" value="1"/>
</dbReference>
<dbReference type="PANTHER" id="PTHR33164:SF57">
    <property type="entry name" value="MARR-FAMILY TRANSCRIPTIONAL REGULATOR"/>
    <property type="match status" value="1"/>
</dbReference>
<protein>
    <recommendedName>
        <fullName evidence="2">HTH marR-type domain-containing protein</fullName>
    </recommendedName>
</protein>
<evidence type="ECO:0000313" key="3">
    <source>
        <dbReference type="EMBL" id="GGK89258.1"/>
    </source>
</evidence>
<proteinExistence type="predicted"/>
<dbReference type="InterPro" id="IPR039422">
    <property type="entry name" value="MarR/SlyA-like"/>
</dbReference>
<dbReference type="Proteomes" id="UP000627984">
    <property type="component" value="Unassembled WGS sequence"/>
</dbReference>
<evidence type="ECO:0000313" key="4">
    <source>
        <dbReference type="Proteomes" id="UP000627984"/>
    </source>
</evidence>
<organism evidence="3 4">
    <name type="scientific">Planomonospora parontospora</name>
    <dbReference type="NCBI Taxonomy" id="58119"/>
    <lineage>
        <taxon>Bacteria</taxon>
        <taxon>Bacillati</taxon>
        <taxon>Actinomycetota</taxon>
        <taxon>Actinomycetes</taxon>
        <taxon>Streptosporangiales</taxon>
        <taxon>Streptosporangiaceae</taxon>
        <taxon>Planomonospora</taxon>
    </lineage>
</organism>
<dbReference type="InterPro" id="IPR036390">
    <property type="entry name" value="WH_DNA-bd_sf"/>
</dbReference>
<dbReference type="InterPro" id="IPR000835">
    <property type="entry name" value="HTH_MarR-typ"/>
</dbReference>
<dbReference type="Pfam" id="PF12802">
    <property type="entry name" value="MarR_2"/>
    <property type="match status" value="1"/>
</dbReference>
<accession>A0AA37BM92</accession>